<keyword evidence="2" id="KW-1185">Reference proteome</keyword>
<proteinExistence type="predicted"/>
<protein>
    <submittedName>
        <fullName evidence="1">Glycosyltransferase family 1 protein</fullName>
    </submittedName>
</protein>
<keyword evidence="1" id="KW-0808">Transferase</keyword>
<dbReference type="AlphaFoldDB" id="A0A3G2L5Z6"/>
<dbReference type="Gene3D" id="3.40.50.2000">
    <property type="entry name" value="Glycogen Phosphorylase B"/>
    <property type="match status" value="1"/>
</dbReference>
<dbReference type="SUPFAM" id="SSF53756">
    <property type="entry name" value="UDP-Glycosyltransferase/glycogen phosphorylase"/>
    <property type="match status" value="1"/>
</dbReference>
<sequence length="396" mass="44972">MKLAIVTAYPPSESKLAEYGSQLVKHFRMQPEVSEIILLTEKHKKQIIISEQGCPVTVQQCWSFNGYSNIIKVTQKVLQFKPDAVFFNLESLTFGNKKIPATLGFMIPFFSRVTGIATISLLHSLPNSISDYKGFTLNEPKGKKYGRSLTKMVLASDLVAVTKERMVDLLKEKFDAANVAKVPFGTFDSMPEPDYRLSGDKKQVLTFGEFGSDRKLANLLEAVQRIRARRENLDIEVIIASTESVQNPGYIDSVQRKFKHMPDVHFVNVKNREELAAIIEPSALVVLPEMKDTENLKDIQFAASHGKALVLPYFENLNRAIEEWGYRSEVYTHDCPESLSEAIENVLVFNSYRIHLGMANYKAYVAHPIENSIRLYIEYFKAIKQSNQKNLEKTGY</sequence>
<accession>A0A3G2L5Z6</accession>
<dbReference type="RefSeq" id="WP_121848710.1">
    <property type="nucleotide sequence ID" value="NZ_CP032050.1"/>
</dbReference>
<organism evidence="1 2">
    <name type="scientific">Euzebyella marina</name>
    <dbReference type="NCBI Taxonomy" id="1761453"/>
    <lineage>
        <taxon>Bacteria</taxon>
        <taxon>Pseudomonadati</taxon>
        <taxon>Bacteroidota</taxon>
        <taxon>Flavobacteriia</taxon>
        <taxon>Flavobacteriales</taxon>
        <taxon>Flavobacteriaceae</taxon>
        <taxon>Euzebyella</taxon>
    </lineage>
</organism>
<gene>
    <name evidence="1" type="ORF">D1013_10085</name>
</gene>
<dbReference type="EMBL" id="CP032050">
    <property type="protein sequence ID" value="AYN67694.1"/>
    <property type="molecule type" value="Genomic_DNA"/>
</dbReference>
<dbReference type="OrthoDB" id="9765330at2"/>
<reference evidence="1 2" key="1">
    <citation type="submission" date="2018-08" db="EMBL/GenBank/DDBJ databases">
        <title>The reduced genetic potential of extracellular carbohydrate catabolism in Euzebyella marina RN62, a Flavobacteriia bacterium isolated from the hadal water.</title>
        <authorList>
            <person name="Xue C."/>
        </authorList>
    </citation>
    <scope>NUCLEOTIDE SEQUENCE [LARGE SCALE GENOMIC DNA]</scope>
    <source>
        <strain evidence="1 2">RN62</strain>
    </source>
</reference>
<dbReference type="Proteomes" id="UP000276309">
    <property type="component" value="Chromosome"/>
</dbReference>
<evidence type="ECO:0000313" key="2">
    <source>
        <dbReference type="Proteomes" id="UP000276309"/>
    </source>
</evidence>
<evidence type="ECO:0000313" key="1">
    <source>
        <dbReference type="EMBL" id="AYN67694.1"/>
    </source>
</evidence>
<name>A0A3G2L5Z6_9FLAO</name>
<dbReference type="KEGG" id="emar:D1013_10085"/>
<dbReference type="GO" id="GO:0016740">
    <property type="term" value="F:transferase activity"/>
    <property type="evidence" value="ECO:0007669"/>
    <property type="project" value="UniProtKB-KW"/>
</dbReference>